<organism evidence="2 3">
    <name type="scientific">Intestinimonas butyriciproducens</name>
    <dbReference type="NCBI Taxonomy" id="1297617"/>
    <lineage>
        <taxon>Bacteria</taxon>
        <taxon>Bacillati</taxon>
        <taxon>Bacillota</taxon>
        <taxon>Clostridia</taxon>
        <taxon>Eubacteriales</taxon>
        <taxon>Intestinimonas</taxon>
    </lineage>
</organism>
<comment type="caution">
    <text evidence="2">The sequence shown here is derived from an EMBL/GenBank/DDBJ whole genome shotgun (WGS) entry which is preliminary data.</text>
</comment>
<dbReference type="AlphaFoldDB" id="A0A2U1BC06"/>
<accession>A0A2U1BC06</accession>
<evidence type="ECO:0000256" key="1">
    <source>
        <dbReference type="SAM" id="MobiDB-lite"/>
    </source>
</evidence>
<evidence type="ECO:0000313" key="3">
    <source>
        <dbReference type="Proteomes" id="UP000245778"/>
    </source>
</evidence>
<feature type="region of interest" description="Disordered" evidence="1">
    <location>
        <begin position="17"/>
        <end position="55"/>
    </location>
</feature>
<evidence type="ECO:0000313" key="2">
    <source>
        <dbReference type="EMBL" id="PVY46188.1"/>
    </source>
</evidence>
<sequence>MIQPDWGGRRSRLFVLSGGDSPWRKNRSGHADILGARSSPARDTAQSISQSGQSAGRVLRGTGCIIRQHGGMIFGPHSSCGSRSAASALNRDSGSGPRGWTTRFRTVETGRYSRTAEISRAYVSGITTKKRLWRWPKDSAESAKSKRLDPAKVDQAWAHAHVSGSCPRLVSTTP</sequence>
<proteinExistence type="predicted"/>
<dbReference type="EMBL" id="QEKK01000019">
    <property type="protein sequence ID" value="PVY46188.1"/>
    <property type="molecule type" value="Genomic_DNA"/>
</dbReference>
<dbReference type="Proteomes" id="UP000245778">
    <property type="component" value="Unassembled WGS sequence"/>
</dbReference>
<gene>
    <name evidence="2" type="ORF">C7373_11913</name>
</gene>
<name>A0A2U1BC06_9FIRM</name>
<reference evidence="2 3" key="1">
    <citation type="submission" date="2018-04" db="EMBL/GenBank/DDBJ databases">
        <title>Genomic Encyclopedia of Type Strains, Phase IV (KMG-IV): sequencing the most valuable type-strain genomes for metagenomic binning, comparative biology and taxonomic classification.</title>
        <authorList>
            <person name="Goeker M."/>
        </authorList>
    </citation>
    <scope>NUCLEOTIDE SEQUENCE [LARGE SCALE GENOMIC DNA]</scope>
    <source>
        <strain evidence="2 3">DSM 26588</strain>
    </source>
</reference>
<protein>
    <submittedName>
        <fullName evidence="2">Uncharacterized protein</fullName>
    </submittedName>
</protein>
<feature type="region of interest" description="Disordered" evidence="1">
    <location>
        <begin position="77"/>
        <end position="100"/>
    </location>
</feature>
<feature type="compositionally biased region" description="Polar residues" evidence="1">
    <location>
        <begin position="79"/>
        <end position="93"/>
    </location>
</feature>
<feature type="compositionally biased region" description="Low complexity" evidence="1">
    <location>
        <begin position="45"/>
        <end position="55"/>
    </location>
</feature>